<evidence type="ECO:0000256" key="1">
    <source>
        <dbReference type="ARBA" id="ARBA00022603"/>
    </source>
</evidence>
<organism evidence="3 4">
    <name type="scientific">Fimbriiglobus ruber</name>
    <dbReference type="NCBI Taxonomy" id="1908690"/>
    <lineage>
        <taxon>Bacteria</taxon>
        <taxon>Pseudomonadati</taxon>
        <taxon>Planctomycetota</taxon>
        <taxon>Planctomycetia</taxon>
        <taxon>Gemmatales</taxon>
        <taxon>Gemmataceae</taxon>
        <taxon>Fimbriiglobus</taxon>
    </lineage>
</organism>
<name>A0A225DL94_9BACT</name>
<dbReference type="PIRSF" id="PIRSF004553">
    <property type="entry name" value="CHP00095"/>
    <property type="match status" value="1"/>
</dbReference>
<dbReference type="AlphaFoldDB" id="A0A225DL94"/>
<comment type="caution">
    <text evidence="3">The sequence shown here is derived from an EMBL/GenBank/DDBJ whole genome shotgun (WGS) entry which is preliminary data.</text>
</comment>
<dbReference type="InterPro" id="IPR004398">
    <property type="entry name" value="RNA_MeTrfase_RsmD"/>
</dbReference>
<sequence length="206" mass="22302">MALEKAEKSEVRIVAGTLRGRKITCMVHPGMRPTPQMVREALFSILGNAVPGRVFYDVFAGTGVVGLEAVSRGATRAALLEQNTRQAADIQKYAELFGVADKVQVLKADAYRWAERWVPPIGGPVNLFLSPPFPDLQGEKLDAFSKLVTDLLAKAPDESVLVIQAEDGFPVDALPDLPAWDVRAYGRNMLLFRVKGDDVPAAGGAE</sequence>
<dbReference type="SUPFAM" id="SSF53335">
    <property type="entry name" value="S-adenosyl-L-methionine-dependent methyltransferases"/>
    <property type="match status" value="1"/>
</dbReference>
<accession>A0A225DL94</accession>
<evidence type="ECO:0000256" key="2">
    <source>
        <dbReference type="ARBA" id="ARBA00022679"/>
    </source>
</evidence>
<dbReference type="GO" id="GO:0008168">
    <property type="term" value="F:methyltransferase activity"/>
    <property type="evidence" value="ECO:0007669"/>
    <property type="project" value="UniProtKB-KW"/>
</dbReference>
<dbReference type="Pfam" id="PF03602">
    <property type="entry name" value="Cons_hypoth95"/>
    <property type="match status" value="1"/>
</dbReference>
<gene>
    <name evidence="3" type="ORF">FRUB_07069</name>
</gene>
<dbReference type="CDD" id="cd02440">
    <property type="entry name" value="AdoMet_MTases"/>
    <property type="match status" value="1"/>
</dbReference>
<evidence type="ECO:0000313" key="3">
    <source>
        <dbReference type="EMBL" id="OWK37949.1"/>
    </source>
</evidence>
<dbReference type="OrthoDB" id="9803017at2"/>
<dbReference type="RefSeq" id="WP_088257769.1">
    <property type="nucleotide sequence ID" value="NZ_NIDE01000014.1"/>
</dbReference>
<dbReference type="Proteomes" id="UP000214646">
    <property type="component" value="Unassembled WGS sequence"/>
</dbReference>
<dbReference type="PANTHER" id="PTHR43542">
    <property type="entry name" value="METHYLTRANSFERASE"/>
    <property type="match status" value="1"/>
</dbReference>
<keyword evidence="1 3" id="KW-0489">Methyltransferase</keyword>
<dbReference type="GO" id="GO:0031167">
    <property type="term" value="P:rRNA methylation"/>
    <property type="evidence" value="ECO:0007669"/>
    <property type="project" value="InterPro"/>
</dbReference>
<keyword evidence="4" id="KW-1185">Reference proteome</keyword>
<evidence type="ECO:0000313" key="4">
    <source>
        <dbReference type="Proteomes" id="UP000214646"/>
    </source>
</evidence>
<keyword evidence="2 3" id="KW-0808">Transferase</keyword>
<protein>
    <submittedName>
        <fullName evidence="3">16S rRNA (Guanine(966)-N(2))-methyltransferase</fullName>
    </submittedName>
</protein>
<reference evidence="4" key="1">
    <citation type="submission" date="2017-06" db="EMBL/GenBank/DDBJ databases">
        <title>Genome analysis of Fimbriiglobus ruber SP5, the first member of the order Planctomycetales with confirmed chitinolytic capability.</title>
        <authorList>
            <person name="Ravin N.V."/>
            <person name="Rakitin A.L."/>
            <person name="Ivanova A.A."/>
            <person name="Beletsky A.V."/>
            <person name="Kulichevskaya I.S."/>
            <person name="Mardanov A.V."/>
            <person name="Dedysh S.N."/>
        </authorList>
    </citation>
    <scope>NUCLEOTIDE SEQUENCE [LARGE SCALE GENOMIC DNA]</scope>
    <source>
        <strain evidence="4">SP5</strain>
    </source>
</reference>
<dbReference type="PANTHER" id="PTHR43542:SF1">
    <property type="entry name" value="METHYLTRANSFERASE"/>
    <property type="match status" value="1"/>
</dbReference>
<proteinExistence type="predicted"/>
<dbReference type="EMBL" id="NIDE01000014">
    <property type="protein sequence ID" value="OWK37949.1"/>
    <property type="molecule type" value="Genomic_DNA"/>
</dbReference>
<dbReference type="InterPro" id="IPR029063">
    <property type="entry name" value="SAM-dependent_MTases_sf"/>
</dbReference>
<dbReference type="Gene3D" id="3.40.50.150">
    <property type="entry name" value="Vaccinia Virus protein VP39"/>
    <property type="match status" value="1"/>
</dbReference>